<evidence type="ECO:0000256" key="5">
    <source>
        <dbReference type="ARBA" id="ARBA00022723"/>
    </source>
</evidence>
<evidence type="ECO:0000259" key="10">
    <source>
        <dbReference type="PROSITE" id="PS51746"/>
    </source>
</evidence>
<dbReference type="EMBL" id="REGN01001061">
    <property type="protein sequence ID" value="RNA37310.1"/>
    <property type="molecule type" value="Genomic_DNA"/>
</dbReference>
<dbReference type="Gene3D" id="3.60.40.10">
    <property type="entry name" value="PPM-type phosphatase domain"/>
    <property type="match status" value="1"/>
</dbReference>
<reference evidence="11 12" key="1">
    <citation type="journal article" date="2018" name="Sci. Rep.">
        <title>Genomic signatures of local adaptation to the degree of environmental predictability in rotifers.</title>
        <authorList>
            <person name="Franch-Gras L."/>
            <person name="Hahn C."/>
            <person name="Garcia-Roger E.M."/>
            <person name="Carmona M.J."/>
            <person name="Serra M."/>
            <person name="Gomez A."/>
        </authorList>
    </citation>
    <scope>NUCLEOTIDE SEQUENCE [LARGE SCALE GENOMIC DNA]</scope>
    <source>
        <strain evidence="11">HYR1</strain>
    </source>
</reference>
<keyword evidence="7 9" id="KW-0904">Protein phosphatase</keyword>
<dbReference type="EC" id="3.1.3.16" evidence="4"/>
<evidence type="ECO:0000256" key="1">
    <source>
        <dbReference type="ARBA" id="ARBA00001936"/>
    </source>
</evidence>
<comment type="caution">
    <text evidence="11">The sequence shown here is derived from an EMBL/GenBank/DDBJ whole genome shotgun (WGS) entry which is preliminary data.</text>
</comment>
<proteinExistence type="inferred from homology"/>
<dbReference type="FunFam" id="3.60.40.10:FF:000016">
    <property type="entry name" value="Protein phosphatase 2C"/>
    <property type="match status" value="1"/>
</dbReference>
<evidence type="ECO:0000256" key="8">
    <source>
        <dbReference type="ARBA" id="ARBA00023211"/>
    </source>
</evidence>
<evidence type="ECO:0000256" key="4">
    <source>
        <dbReference type="ARBA" id="ARBA00013081"/>
    </source>
</evidence>
<name>A0A3M7SNW9_BRAPC</name>
<evidence type="ECO:0000256" key="7">
    <source>
        <dbReference type="ARBA" id="ARBA00022912"/>
    </source>
</evidence>
<dbReference type="Pfam" id="PF00481">
    <property type="entry name" value="PP2C"/>
    <property type="match status" value="1"/>
</dbReference>
<dbReference type="InterPro" id="IPR001932">
    <property type="entry name" value="PPM-type_phosphatase-like_dom"/>
</dbReference>
<keyword evidence="5" id="KW-0479">Metal-binding</keyword>
<dbReference type="InterPro" id="IPR036457">
    <property type="entry name" value="PPM-type-like_dom_sf"/>
</dbReference>
<dbReference type="GO" id="GO:0046872">
    <property type="term" value="F:metal ion binding"/>
    <property type="evidence" value="ECO:0007669"/>
    <property type="project" value="UniProtKB-KW"/>
</dbReference>
<keyword evidence="12" id="KW-1185">Reference proteome</keyword>
<dbReference type="PANTHER" id="PTHR13832:SF565">
    <property type="entry name" value="AT28366P-RELATED"/>
    <property type="match status" value="1"/>
</dbReference>
<dbReference type="SUPFAM" id="SSF81606">
    <property type="entry name" value="PP2C-like"/>
    <property type="match status" value="1"/>
</dbReference>
<dbReference type="Proteomes" id="UP000276133">
    <property type="component" value="Unassembled WGS sequence"/>
</dbReference>
<dbReference type="CDD" id="cd00143">
    <property type="entry name" value="PP2Cc"/>
    <property type="match status" value="1"/>
</dbReference>
<sequence length="336" mass="37092">MGQTLSEPVTEKETSHCESEMFKVGASCMQGWRINMEDAHTHKLSINDDKSSAFFAVFDGHGGPRVAKYAGTHLHDLIINHPSYKGDVAEAIRQGYLTLDSDMLDDEDMRDDQAGTTAICVVLKDGKIYCGNAGDSRAIASVNGKVQELSFDHKPNNEKETQRIKEAGGWVAFNRVNGSLALSRALGDFVYKQNEDKKPEEQIVTAYPDVEISELTSDHEFIVLACDGIWDVMSNERVVDFVRQKIAQNVMPEKICEDLMNACIAPSCQMGGLGCDNMTVVIVCILNGEPYEKLVEKCKSSLAQSNESVNNVKSCENLSDEMRIPYEADNCLSVSN</sequence>
<keyword evidence="8" id="KW-0464">Manganese</keyword>
<evidence type="ECO:0000313" key="12">
    <source>
        <dbReference type="Proteomes" id="UP000276133"/>
    </source>
</evidence>
<accession>A0A3M7SNW9</accession>
<evidence type="ECO:0000313" key="11">
    <source>
        <dbReference type="EMBL" id="RNA37310.1"/>
    </source>
</evidence>
<comment type="cofactor">
    <cofactor evidence="1">
        <name>Mn(2+)</name>
        <dbReference type="ChEBI" id="CHEBI:29035"/>
    </cofactor>
</comment>
<evidence type="ECO:0000256" key="9">
    <source>
        <dbReference type="RuleBase" id="RU003465"/>
    </source>
</evidence>
<organism evidence="11 12">
    <name type="scientific">Brachionus plicatilis</name>
    <name type="common">Marine rotifer</name>
    <name type="synonym">Brachionus muelleri</name>
    <dbReference type="NCBI Taxonomy" id="10195"/>
    <lineage>
        <taxon>Eukaryota</taxon>
        <taxon>Metazoa</taxon>
        <taxon>Spiralia</taxon>
        <taxon>Gnathifera</taxon>
        <taxon>Rotifera</taxon>
        <taxon>Eurotatoria</taxon>
        <taxon>Monogononta</taxon>
        <taxon>Pseudotrocha</taxon>
        <taxon>Ploima</taxon>
        <taxon>Brachionidae</taxon>
        <taxon>Brachionus</taxon>
    </lineage>
</organism>
<dbReference type="GO" id="GO:0004722">
    <property type="term" value="F:protein serine/threonine phosphatase activity"/>
    <property type="evidence" value="ECO:0007669"/>
    <property type="project" value="UniProtKB-EC"/>
</dbReference>
<dbReference type="PROSITE" id="PS51746">
    <property type="entry name" value="PPM_2"/>
    <property type="match status" value="1"/>
</dbReference>
<dbReference type="STRING" id="10195.A0A3M7SNW9"/>
<evidence type="ECO:0000256" key="6">
    <source>
        <dbReference type="ARBA" id="ARBA00022801"/>
    </source>
</evidence>
<dbReference type="PANTHER" id="PTHR13832">
    <property type="entry name" value="PROTEIN PHOSPHATASE 2C"/>
    <property type="match status" value="1"/>
</dbReference>
<gene>
    <name evidence="11" type="ORF">BpHYR1_000077</name>
</gene>
<feature type="domain" description="PPM-type phosphatase" evidence="10">
    <location>
        <begin position="23"/>
        <end position="285"/>
    </location>
</feature>
<dbReference type="SMART" id="SM00332">
    <property type="entry name" value="PP2Cc"/>
    <property type="match status" value="1"/>
</dbReference>
<comment type="similarity">
    <text evidence="3 9">Belongs to the PP2C family.</text>
</comment>
<evidence type="ECO:0000256" key="2">
    <source>
        <dbReference type="ARBA" id="ARBA00001946"/>
    </source>
</evidence>
<keyword evidence="6 9" id="KW-0378">Hydrolase</keyword>
<evidence type="ECO:0000256" key="3">
    <source>
        <dbReference type="ARBA" id="ARBA00006702"/>
    </source>
</evidence>
<dbReference type="OrthoDB" id="10264738at2759"/>
<dbReference type="PROSITE" id="PS01032">
    <property type="entry name" value="PPM_1"/>
    <property type="match status" value="1"/>
</dbReference>
<dbReference type="AlphaFoldDB" id="A0A3M7SNW9"/>
<comment type="cofactor">
    <cofactor evidence="2">
        <name>Mg(2+)</name>
        <dbReference type="ChEBI" id="CHEBI:18420"/>
    </cofactor>
</comment>
<dbReference type="InterPro" id="IPR015655">
    <property type="entry name" value="PP2C"/>
</dbReference>
<protein>
    <recommendedName>
        <fullName evidence="4">protein-serine/threonine phosphatase</fullName>
        <ecNumber evidence="4">3.1.3.16</ecNumber>
    </recommendedName>
</protein>
<dbReference type="InterPro" id="IPR000222">
    <property type="entry name" value="PP2C_BS"/>
</dbReference>